<feature type="domain" description="F-box" evidence="1">
    <location>
        <begin position="2"/>
        <end position="49"/>
    </location>
</feature>
<dbReference type="SUPFAM" id="SSF52047">
    <property type="entry name" value="RNI-like"/>
    <property type="match status" value="1"/>
</dbReference>
<accession>A0A6J1TIA3</accession>
<dbReference type="Proteomes" id="UP000504606">
    <property type="component" value="Unplaced"/>
</dbReference>
<dbReference type="Gene3D" id="3.80.10.10">
    <property type="entry name" value="Ribonuclease Inhibitor"/>
    <property type="match status" value="1"/>
</dbReference>
<keyword evidence="2" id="KW-1185">Reference proteome</keyword>
<gene>
    <name evidence="3" type="primary">LOC113215177</name>
</gene>
<dbReference type="InterPro" id="IPR032675">
    <property type="entry name" value="LRR_dom_sf"/>
</dbReference>
<dbReference type="InterPro" id="IPR001810">
    <property type="entry name" value="F-box_dom"/>
</dbReference>
<reference evidence="3" key="1">
    <citation type="submission" date="2025-08" db="UniProtKB">
        <authorList>
            <consortium name="RefSeq"/>
        </authorList>
    </citation>
    <scope>IDENTIFICATION</scope>
    <source>
        <tissue evidence="3">Whole organism</tissue>
    </source>
</reference>
<evidence type="ECO:0000313" key="2">
    <source>
        <dbReference type="Proteomes" id="UP000504606"/>
    </source>
</evidence>
<dbReference type="GeneID" id="113215177"/>
<organism evidence="2 3">
    <name type="scientific">Frankliniella occidentalis</name>
    <name type="common">Western flower thrips</name>
    <name type="synonym">Euthrips occidentalis</name>
    <dbReference type="NCBI Taxonomy" id="133901"/>
    <lineage>
        <taxon>Eukaryota</taxon>
        <taxon>Metazoa</taxon>
        <taxon>Ecdysozoa</taxon>
        <taxon>Arthropoda</taxon>
        <taxon>Hexapoda</taxon>
        <taxon>Insecta</taxon>
        <taxon>Pterygota</taxon>
        <taxon>Neoptera</taxon>
        <taxon>Paraneoptera</taxon>
        <taxon>Thysanoptera</taxon>
        <taxon>Terebrantia</taxon>
        <taxon>Thripoidea</taxon>
        <taxon>Thripidae</taxon>
        <taxon>Frankliniella</taxon>
    </lineage>
</organism>
<dbReference type="RefSeq" id="XP_026290566.1">
    <property type="nucleotide sequence ID" value="XM_026434781.2"/>
</dbReference>
<evidence type="ECO:0000259" key="1">
    <source>
        <dbReference type="Pfam" id="PF12937"/>
    </source>
</evidence>
<dbReference type="InterPro" id="IPR036047">
    <property type="entry name" value="F-box-like_dom_sf"/>
</dbReference>
<protein>
    <submittedName>
        <fullName evidence="3">Uncharacterized protein LOC113215177 isoform X1</fullName>
    </submittedName>
</protein>
<name>A0A6J1TIA3_FRAOC</name>
<dbReference type="Pfam" id="PF12937">
    <property type="entry name" value="F-box-like"/>
    <property type="match status" value="1"/>
</dbReference>
<proteinExistence type="predicted"/>
<dbReference type="SUPFAM" id="SSF81383">
    <property type="entry name" value="F-box domain"/>
    <property type="match status" value="1"/>
</dbReference>
<evidence type="ECO:0000313" key="3">
    <source>
        <dbReference type="RefSeq" id="XP_026290566.1"/>
    </source>
</evidence>
<dbReference type="AlphaFoldDB" id="A0A6J1TIA3"/>
<dbReference type="KEGG" id="foc:113215177"/>
<dbReference type="Gene3D" id="1.20.1280.50">
    <property type="match status" value="1"/>
</dbReference>
<sequence length="482" mass="53600">METLPDDVWLLVLEKLMRSTVDRDIFNCRLVCKRLAVLVLHPSLWRGRTLRGVSSPPVCACPVLRLVPCLEKMLLHLPEEGCRQWSYASTRCAAAKLAINVNKGTSYAAAVICRQEMLGRLKRVVVYFDPDADDGALSEVSVLLGTLASTSRLERLCVVVYAAKKPMPTTPAPFLASTTVASSLRKFRCTLSPLFEPFVRFILSEHAATLEKVDLGESDSSLAFSSTAPLLAGVTNLSKLTCSCLPGLEVLATCKTLRVLELNVHTRSLNRQTVAGVAKLLRRAEHLREVKLEYWPAVRSVADVGADLVSALAASGRSRVETLLIYNYILRPDGVENAPLLQVVARALPSLSALRRLSLEENATNLDDLLLAITPDVAPSLQRVELKLMGKDCAHSWLHCDTVKTVMSVNPSLHLLLHDYVVKRYCTDNEERCQACKLECHEEIMARSRYWHPLCLFSHDPMAACLENHTKRSYEDWIHLPP</sequence>